<dbReference type="UniPathway" id="UPA00098">
    <property type="reaction ID" value="UER00359"/>
</dbReference>
<comment type="function">
    <text evidence="8">Catalyzes the transfer of a phosphate group to glutamate to form L-glutamate 5-phosphate.</text>
</comment>
<dbReference type="EMBL" id="CP002659">
    <property type="protein sequence ID" value="AEC02143.1"/>
    <property type="molecule type" value="Genomic_DNA"/>
</dbReference>
<comment type="similarity">
    <text evidence="8">Belongs to the glutamate 5-kinase family.</text>
</comment>
<dbReference type="InterPro" id="IPR005715">
    <property type="entry name" value="Glu_5kinase/COase_Synthase"/>
</dbReference>
<feature type="binding site" evidence="8">
    <location>
        <position position="154"/>
    </location>
    <ligand>
        <name>substrate</name>
    </ligand>
</feature>
<dbReference type="HAMAP" id="MF_00456">
    <property type="entry name" value="ProB"/>
    <property type="match status" value="1"/>
</dbReference>
<dbReference type="InterPro" id="IPR036393">
    <property type="entry name" value="AceGlu_kinase-like_sf"/>
</dbReference>
<dbReference type="Pfam" id="PF01472">
    <property type="entry name" value="PUA"/>
    <property type="match status" value="1"/>
</dbReference>
<dbReference type="SUPFAM" id="SSF53633">
    <property type="entry name" value="Carbamate kinase-like"/>
    <property type="match status" value="1"/>
</dbReference>
<feature type="binding site" evidence="8">
    <location>
        <position position="53"/>
    </location>
    <ligand>
        <name>substrate</name>
    </ligand>
</feature>
<organism evidence="10 11">
    <name type="scientific">Parasphaerochaeta coccoides (strain ATCC BAA-1237 / DSM 17374 / SPN1)</name>
    <name type="common">Sphaerochaeta coccoides</name>
    <dbReference type="NCBI Taxonomy" id="760011"/>
    <lineage>
        <taxon>Bacteria</taxon>
        <taxon>Pseudomonadati</taxon>
        <taxon>Spirochaetota</taxon>
        <taxon>Spirochaetia</taxon>
        <taxon>Spirochaetales</taxon>
        <taxon>Sphaerochaetaceae</taxon>
        <taxon>Parasphaerochaeta</taxon>
    </lineage>
</organism>
<name>F4GIK9_PARC1</name>
<dbReference type="SUPFAM" id="SSF88697">
    <property type="entry name" value="PUA domain-like"/>
    <property type="match status" value="1"/>
</dbReference>
<evidence type="ECO:0000256" key="3">
    <source>
        <dbReference type="ARBA" id="ARBA00022650"/>
    </source>
</evidence>
<keyword evidence="4 8" id="KW-0808">Transferase</keyword>
<keyword evidence="2 8" id="KW-0028">Amino-acid biosynthesis</keyword>
<evidence type="ECO:0000259" key="9">
    <source>
        <dbReference type="SMART" id="SM00359"/>
    </source>
</evidence>
<dbReference type="PROSITE" id="PS00902">
    <property type="entry name" value="GLUTAMATE_5_KINASE"/>
    <property type="match status" value="1"/>
</dbReference>
<feature type="binding site" evidence="8">
    <location>
        <position position="140"/>
    </location>
    <ligand>
        <name>substrate</name>
    </ligand>
</feature>
<dbReference type="InterPro" id="IPR015947">
    <property type="entry name" value="PUA-like_sf"/>
</dbReference>
<dbReference type="SMART" id="SM00359">
    <property type="entry name" value="PUA"/>
    <property type="match status" value="1"/>
</dbReference>
<evidence type="ECO:0000256" key="6">
    <source>
        <dbReference type="ARBA" id="ARBA00022777"/>
    </source>
</evidence>
<dbReference type="GO" id="GO:0004349">
    <property type="term" value="F:glutamate 5-kinase activity"/>
    <property type="evidence" value="ECO:0007669"/>
    <property type="project" value="UniProtKB-UniRule"/>
</dbReference>
<dbReference type="Proteomes" id="UP000007939">
    <property type="component" value="Chromosome"/>
</dbReference>
<feature type="domain" description="PUA" evidence="9">
    <location>
        <begin position="280"/>
        <end position="362"/>
    </location>
</feature>
<dbReference type="InterPro" id="IPR002478">
    <property type="entry name" value="PUA"/>
</dbReference>
<dbReference type="RefSeq" id="WP_013739539.1">
    <property type="nucleotide sequence ID" value="NC_015436.1"/>
</dbReference>
<accession>F4GIK9</accession>
<dbReference type="Gene3D" id="2.30.130.10">
    <property type="entry name" value="PUA domain"/>
    <property type="match status" value="1"/>
</dbReference>
<evidence type="ECO:0000313" key="11">
    <source>
        <dbReference type="Proteomes" id="UP000007939"/>
    </source>
</evidence>
<evidence type="ECO:0000256" key="4">
    <source>
        <dbReference type="ARBA" id="ARBA00022679"/>
    </source>
</evidence>
<dbReference type="KEGG" id="scc:Spico_0919"/>
<dbReference type="PIRSF" id="PIRSF000729">
    <property type="entry name" value="GK"/>
    <property type="match status" value="1"/>
</dbReference>
<dbReference type="EC" id="2.7.2.11" evidence="8"/>
<dbReference type="CDD" id="cd04242">
    <property type="entry name" value="AAK_G5K_ProB"/>
    <property type="match status" value="1"/>
</dbReference>
<reference evidence="11" key="1">
    <citation type="submission" date="2011-04" db="EMBL/GenBank/DDBJ databases">
        <title>The complete genome of Spirochaeta coccoides DSM 17374.</title>
        <authorList>
            <person name="Lucas S."/>
            <person name="Copeland A."/>
            <person name="Lapidus A."/>
            <person name="Bruce D."/>
            <person name="Goodwin L."/>
            <person name="Pitluck S."/>
            <person name="Peters L."/>
            <person name="Kyrpides N."/>
            <person name="Mavromatis K."/>
            <person name="Pagani I."/>
            <person name="Ivanova N."/>
            <person name="Ovchinnikova G."/>
            <person name="Lu M."/>
            <person name="Detter J.C."/>
            <person name="Tapia R."/>
            <person name="Han C."/>
            <person name="Land M."/>
            <person name="Hauser L."/>
            <person name="Markowitz V."/>
            <person name="Cheng J.-F."/>
            <person name="Hugenholtz P."/>
            <person name="Woyke T."/>
            <person name="Wu D."/>
            <person name="Spring S."/>
            <person name="Schroeder M."/>
            <person name="Brambilla E."/>
            <person name="Klenk H.-P."/>
            <person name="Eisen J.A."/>
        </authorList>
    </citation>
    <scope>NUCLEOTIDE SEQUENCE [LARGE SCALE GENOMIC DNA]</scope>
    <source>
        <strain evidence="11">ATCC BAA-1237 / DSM 17374 / SPN1</strain>
    </source>
</reference>
<evidence type="ECO:0000256" key="1">
    <source>
        <dbReference type="ARBA" id="ARBA00022490"/>
    </source>
</evidence>
<evidence type="ECO:0000256" key="7">
    <source>
        <dbReference type="ARBA" id="ARBA00022840"/>
    </source>
</evidence>
<feature type="binding site" evidence="8">
    <location>
        <begin position="174"/>
        <end position="175"/>
    </location>
    <ligand>
        <name>ATP</name>
        <dbReference type="ChEBI" id="CHEBI:30616"/>
    </ligand>
</feature>
<dbReference type="InterPro" id="IPR036974">
    <property type="entry name" value="PUA_sf"/>
</dbReference>
<sequence length="375" mass="40547">MARDFSYVRTVVLKVGTNLLSGSAGIDESYIDNVTAQIAALKKRGLDVLLVTSGAIGMGARELRLKGPVKKIETRQACASIGQPILMSSYRRSFQEHGLICSQVLLTRWDLDARRTYVNLRNSVETLLKLGVVPVFNENDTVSTAEIGSAFGDNDRMSAMVASKIDAELLIIMTDIPGVYTADPRKDKNAVLMPEIEHLDENVMAMAGGAGTTYSTGGMKTKLLAARIASQGGCGSLIVSGYEKDVLLRIMDGEEIGTYIHPDRRLSQRARWILNNSHAGTITVDKGAEKALRAHKSLLPSGMIGVTGVFNEGDVVNVLNVNGTAFAKAVPYFNSTELTRLVGCSSEDISKKLGNGKKEMVFRPDDIVFLDKETG</sequence>
<dbReference type="HOGENOM" id="CLU_025400_2_0_12"/>
<dbReference type="PANTHER" id="PTHR43654">
    <property type="entry name" value="GLUTAMATE 5-KINASE"/>
    <property type="match status" value="1"/>
</dbReference>
<dbReference type="NCBIfam" id="TIGR01027">
    <property type="entry name" value="proB"/>
    <property type="match status" value="1"/>
</dbReference>
<comment type="subcellular location">
    <subcellularLocation>
        <location evidence="8">Cytoplasm</location>
    </subcellularLocation>
</comment>
<dbReference type="PANTHER" id="PTHR43654:SF3">
    <property type="entry name" value="GLUTAMATE 5-KINASE"/>
    <property type="match status" value="1"/>
</dbReference>
<dbReference type="OrthoDB" id="9804434at2"/>
<keyword evidence="1 8" id="KW-0963">Cytoplasm</keyword>
<comment type="catalytic activity">
    <reaction evidence="8">
        <text>L-glutamate + ATP = L-glutamyl 5-phosphate + ADP</text>
        <dbReference type="Rhea" id="RHEA:14877"/>
        <dbReference type="ChEBI" id="CHEBI:29985"/>
        <dbReference type="ChEBI" id="CHEBI:30616"/>
        <dbReference type="ChEBI" id="CHEBI:58274"/>
        <dbReference type="ChEBI" id="CHEBI:456216"/>
        <dbReference type="EC" id="2.7.2.11"/>
    </reaction>
</comment>
<evidence type="ECO:0000313" key="10">
    <source>
        <dbReference type="EMBL" id="AEC02143.1"/>
    </source>
</evidence>
<dbReference type="AlphaFoldDB" id="F4GIK9"/>
<dbReference type="GO" id="GO:0055129">
    <property type="term" value="P:L-proline biosynthetic process"/>
    <property type="evidence" value="ECO:0007669"/>
    <property type="project" value="UniProtKB-UniRule"/>
</dbReference>
<dbReference type="GO" id="GO:0003723">
    <property type="term" value="F:RNA binding"/>
    <property type="evidence" value="ECO:0007669"/>
    <property type="project" value="InterPro"/>
</dbReference>
<keyword evidence="3 8" id="KW-0641">Proline biosynthesis</keyword>
<keyword evidence="7 8" id="KW-0067">ATP-binding</keyword>
<dbReference type="InterPro" id="IPR001048">
    <property type="entry name" value="Asp/Glu/Uridylate_kinase"/>
</dbReference>
<gene>
    <name evidence="8" type="primary">proB</name>
    <name evidence="10" type="ordered locus">Spico_0919</name>
</gene>
<dbReference type="CDD" id="cd21157">
    <property type="entry name" value="PUA_G5K"/>
    <property type="match status" value="1"/>
</dbReference>
<keyword evidence="6 8" id="KW-0418">Kinase</keyword>
<keyword evidence="5 8" id="KW-0547">Nucleotide-binding</keyword>
<proteinExistence type="inferred from homology"/>
<feature type="binding site" evidence="8">
    <location>
        <position position="14"/>
    </location>
    <ligand>
        <name>ATP</name>
        <dbReference type="ChEBI" id="CHEBI:30616"/>
    </ligand>
</feature>
<dbReference type="eggNOG" id="COG0263">
    <property type="taxonomic scope" value="Bacteria"/>
</dbReference>
<dbReference type="GO" id="GO:0005829">
    <property type="term" value="C:cytosol"/>
    <property type="evidence" value="ECO:0007669"/>
    <property type="project" value="TreeGrafter"/>
</dbReference>
<feature type="binding site" evidence="8">
    <location>
        <begin position="216"/>
        <end position="222"/>
    </location>
    <ligand>
        <name>ATP</name>
        <dbReference type="ChEBI" id="CHEBI:30616"/>
    </ligand>
</feature>
<protein>
    <recommendedName>
        <fullName evidence="8">Glutamate 5-kinase</fullName>
        <ecNumber evidence="8">2.7.2.11</ecNumber>
    </recommendedName>
    <alternativeName>
        <fullName evidence="8">Gamma-glutamyl kinase</fullName>
        <shortName evidence="8">GK</shortName>
    </alternativeName>
</protein>
<evidence type="ECO:0000256" key="8">
    <source>
        <dbReference type="HAMAP-Rule" id="MF_00456"/>
    </source>
</evidence>
<evidence type="ECO:0000256" key="2">
    <source>
        <dbReference type="ARBA" id="ARBA00022605"/>
    </source>
</evidence>
<dbReference type="GO" id="GO:0005524">
    <property type="term" value="F:ATP binding"/>
    <property type="evidence" value="ECO:0007669"/>
    <property type="project" value="UniProtKB-KW"/>
</dbReference>
<dbReference type="Pfam" id="PF00696">
    <property type="entry name" value="AA_kinase"/>
    <property type="match status" value="1"/>
</dbReference>
<dbReference type="PROSITE" id="PS50890">
    <property type="entry name" value="PUA"/>
    <property type="match status" value="1"/>
</dbReference>
<dbReference type="InterPro" id="IPR011529">
    <property type="entry name" value="Glu_5kinase"/>
</dbReference>
<keyword evidence="11" id="KW-1185">Reference proteome</keyword>
<dbReference type="PRINTS" id="PR00474">
    <property type="entry name" value="GLU5KINASE"/>
</dbReference>
<dbReference type="InterPro" id="IPR019797">
    <property type="entry name" value="Glutamate_5-kinase_CS"/>
</dbReference>
<dbReference type="Gene3D" id="3.40.1160.10">
    <property type="entry name" value="Acetylglutamate kinase-like"/>
    <property type="match status" value="1"/>
</dbReference>
<dbReference type="STRING" id="760011.Spico_0919"/>
<dbReference type="InterPro" id="IPR001057">
    <property type="entry name" value="Glu/AcGlu_kinase"/>
</dbReference>
<evidence type="ECO:0000256" key="5">
    <source>
        <dbReference type="ARBA" id="ARBA00022741"/>
    </source>
</evidence>
<comment type="pathway">
    <text evidence="8">Amino-acid biosynthesis; L-proline biosynthesis; L-glutamate 5-semialdehyde from L-glutamate: step 1/2.</text>
</comment>
<dbReference type="FunFam" id="3.40.1160.10:FF:000006">
    <property type="entry name" value="Glutamate 5-kinase"/>
    <property type="match status" value="1"/>
</dbReference>
<reference evidence="10 11" key="2">
    <citation type="journal article" date="2012" name="Stand. Genomic Sci.">
        <title>Complete genome sequence of the termite hindgut bacterium Spirochaeta coccoides type strain (SPN1(T)), reclassification in the genus Sphaerochaeta as Sphaerochaeta coccoides comb. nov. and emendations of the family Spirochaetaceae and the genus Sphaerochaeta.</title>
        <authorList>
            <person name="Abt B."/>
            <person name="Han C."/>
            <person name="Scheuner C."/>
            <person name="Lu M."/>
            <person name="Lapidus A."/>
            <person name="Nolan M."/>
            <person name="Lucas S."/>
            <person name="Hammon N."/>
            <person name="Deshpande S."/>
            <person name="Cheng J.F."/>
            <person name="Tapia R."/>
            <person name="Goodwin L.A."/>
            <person name="Pitluck S."/>
            <person name="Liolios K."/>
            <person name="Pagani I."/>
            <person name="Ivanova N."/>
            <person name="Mavromatis K."/>
            <person name="Mikhailova N."/>
            <person name="Huntemann M."/>
            <person name="Pati A."/>
            <person name="Chen A."/>
            <person name="Palaniappan K."/>
            <person name="Land M."/>
            <person name="Hauser L."/>
            <person name="Brambilla E.M."/>
            <person name="Rohde M."/>
            <person name="Spring S."/>
            <person name="Gronow S."/>
            <person name="Goker M."/>
            <person name="Woyke T."/>
            <person name="Bristow J."/>
            <person name="Eisen J.A."/>
            <person name="Markowitz V."/>
            <person name="Hugenholtz P."/>
            <person name="Kyrpides N.C."/>
            <person name="Klenk H.P."/>
            <person name="Detter J.C."/>
        </authorList>
    </citation>
    <scope>NUCLEOTIDE SEQUENCE [LARGE SCALE GENOMIC DNA]</scope>
    <source>
        <strain evidence="11">ATCC BAA-1237 / DSM 17374 / SPN1</strain>
    </source>
</reference>
<dbReference type="InterPro" id="IPR041739">
    <property type="entry name" value="G5K_ProB"/>
</dbReference>